<keyword evidence="1" id="KW-0732">Signal</keyword>
<evidence type="ECO:0000313" key="4">
    <source>
        <dbReference type="Proteomes" id="UP000077266"/>
    </source>
</evidence>
<dbReference type="OrthoDB" id="73875at2759"/>
<protein>
    <recommendedName>
        <fullName evidence="2">DUF7223 domain-containing protein</fullName>
    </recommendedName>
</protein>
<organism evidence="3 4">
    <name type="scientific">Exidia glandulosa HHB12029</name>
    <dbReference type="NCBI Taxonomy" id="1314781"/>
    <lineage>
        <taxon>Eukaryota</taxon>
        <taxon>Fungi</taxon>
        <taxon>Dikarya</taxon>
        <taxon>Basidiomycota</taxon>
        <taxon>Agaricomycotina</taxon>
        <taxon>Agaricomycetes</taxon>
        <taxon>Auriculariales</taxon>
        <taxon>Exidiaceae</taxon>
        <taxon>Exidia</taxon>
    </lineage>
</organism>
<dbReference type="InParanoid" id="A0A166BLW6"/>
<feature type="chain" id="PRO_5007871253" description="DUF7223 domain-containing protein" evidence="1">
    <location>
        <begin position="19"/>
        <end position="518"/>
    </location>
</feature>
<name>A0A166BLW6_EXIGL</name>
<sequence>MFNKRLILSSVLFATALALNDWSVPCTSGTCSYDTGDGVTTSWTTITLNGASTVLSDITSAAGWQISGCNAGWDSGVANVVITCAGTPEQMAQCAHLFEGGNAENKVVRLPQDCGVGPFARVVSASQIARRQDGVAETHAVALDYNFDQVADAGQGELSFDATASNVQSSDLDPSTLPALRSRGSLKRRLYPVAPRFDKSKTIDLPPLHVQKSIPLFNQTLDCPGADGAAGFSAAIGVDANVTVDVQASFGFAVSGSIFPLPKVKKFQLTGNLAGSAGADFDIDAKIHGSFDSGAIQLFQAGLPGFNFPGLLNVGPQFIVNGQVMADLGLEANIKTGLHWTFPSVQLVFPPDQGTSSAQADPAETPVSLSLASDVSVDGHITGHLIPRLEVGITVLQFAEANIFLDLDTSATLGLQASTAASVATDADSSTSVGGCATLDAGIDVRAGATGAIKPIFDKEIDFDIFKKDVNIFQKCFGSQAKRSTLAKRWARRATHAKRDLQCPSPGEVTALGDVVSL</sequence>
<keyword evidence="4" id="KW-1185">Reference proteome</keyword>
<feature type="signal peptide" evidence="1">
    <location>
        <begin position="1"/>
        <end position="18"/>
    </location>
</feature>
<evidence type="ECO:0000259" key="2">
    <source>
        <dbReference type="Pfam" id="PF23865"/>
    </source>
</evidence>
<evidence type="ECO:0000256" key="1">
    <source>
        <dbReference type="SAM" id="SignalP"/>
    </source>
</evidence>
<dbReference type="Pfam" id="PF23865">
    <property type="entry name" value="DUF7223"/>
    <property type="match status" value="1"/>
</dbReference>
<proteinExistence type="predicted"/>
<feature type="domain" description="DUF7223" evidence="2">
    <location>
        <begin position="281"/>
        <end position="477"/>
    </location>
</feature>
<accession>A0A166BLW6</accession>
<dbReference type="AlphaFoldDB" id="A0A166BLW6"/>
<dbReference type="STRING" id="1314781.A0A166BLW6"/>
<reference evidence="3 4" key="1">
    <citation type="journal article" date="2016" name="Mol. Biol. Evol.">
        <title>Comparative Genomics of Early-Diverging Mushroom-Forming Fungi Provides Insights into the Origins of Lignocellulose Decay Capabilities.</title>
        <authorList>
            <person name="Nagy L.G."/>
            <person name="Riley R."/>
            <person name="Tritt A."/>
            <person name="Adam C."/>
            <person name="Daum C."/>
            <person name="Floudas D."/>
            <person name="Sun H."/>
            <person name="Yadav J.S."/>
            <person name="Pangilinan J."/>
            <person name="Larsson K.H."/>
            <person name="Matsuura K."/>
            <person name="Barry K."/>
            <person name="Labutti K."/>
            <person name="Kuo R."/>
            <person name="Ohm R.A."/>
            <person name="Bhattacharya S.S."/>
            <person name="Shirouzu T."/>
            <person name="Yoshinaga Y."/>
            <person name="Martin F.M."/>
            <person name="Grigoriev I.V."/>
            <person name="Hibbett D.S."/>
        </authorList>
    </citation>
    <scope>NUCLEOTIDE SEQUENCE [LARGE SCALE GENOMIC DNA]</scope>
    <source>
        <strain evidence="3 4">HHB12029</strain>
    </source>
</reference>
<gene>
    <name evidence="3" type="ORF">EXIGLDRAFT_829503</name>
</gene>
<dbReference type="InterPro" id="IPR055647">
    <property type="entry name" value="DUF7223"/>
</dbReference>
<dbReference type="Proteomes" id="UP000077266">
    <property type="component" value="Unassembled WGS sequence"/>
</dbReference>
<dbReference type="EMBL" id="KV425889">
    <property type="protein sequence ID" value="KZW02320.1"/>
    <property type="molecule type" value="Genomic_DNA"/>
</dbReference>
<evidence type="ECO:0000313" key="3">
    <source>
        <dbReference type="EMBL" id="KZW02320.1"/>
    </source>
</evidence>